<reference evidence="2" key="1">
    <citation type="journal article" date="2021" name="PeerJ">
        <title>Extensive microbial diversity within the chicken gut microbiome revealed by metagenomics and culture.</title>
        <authorList>
            <person name="Gilroy R."/>
            <person name="Ravi A."/>
            <person name="Getino M."/>
            <person name="Pursley I."/>
            <person name="Horton D.L."/>
            <person name="Alikhan N.F."/>
            <person name="Baker D."/>
            <person name="Gharbi K."/>
            <person name="Hall N."/>
            <person name="Watson M."/>
            <person name="Adriaenssens E.M."/>
            <person name="Foster-Nyarko E."/>
            <person name="Jarju S."/>
            <person name="Secka A."/>
            <person name="Antonio M."/>
            <person name="Oren A."/>
            <person name="Chaudhuri R.R."/>
            <person name="La Ragione R."/>
            <person name="Hildebrand F."/>
            <person name="Pallen M.J."/>
        </authorList>
    </citation>
    <scope>NUCLEOTIDE SEQUENCE</scope>
    <source>
        <strain evidence="2">USASDec5-558</strain>
    </source>
</reference>
<reference evidence="2" key="2">
    <citation type="submission" date="2021-04" db="EMBL/GenBank/DDBJ databases">
        <authorList>
            <person name="Gilroy R."/>
        </authorList>
    </citation>
    <scope>NUCLEOTIDE SEQUENCE</scope>
    <source>
        <strain evidence="2">USASDec5-558</strain>
    </source>
</reference>
<evidence type="ECO:0000313" key="3">
    <source>
        <dbReference type="Proteomes" id="UP000886829"/>
    </source>
</evidence>
<organism evidence="2 3">
    <name type="scientific">Candidatus Anaerobiospirillum pullistercoris</name>
    <dbReference type="NCBI Taxonomy" id="2838452"/>
    <lineage>
        <taxon>Bacteria</taxon>
        <taxon>Pseudomonadati</taxon>
        <taxon>Pseudomonadota</taxon>
        <taxon>Gammaproteobacteria</taxon>
        <taxon>Aeromonadales</taxon>
        <taxon>Succinivibrionaceae</taxon>
        <taxon>Anaerobiospirillum</taxon>
    </lineage>
</organism>
<proteinExistence type="predicted"/>
<dbReference type="CDD" id="cd03135">
    <property type="entry name" value="GATase1_DJ-1"/>
    <property type="match status" value="1"/>
</dbReference>
<dbReference type="Proteomes" id="UP000886829">
    <property type="component" value="Unassembled WGS sequence"/>
</dbReference>
<protein>
    <submittedName>
        <fullName evidence="2">DJ-1/PfpI family protein</fullName>
    </submittedName>
</protein>
<dbReference type="NCBIfam" id="TIGR01383">
    <property type="entry name" value="not_thiJ"/>
    <property type="match status" value="1"/>
</dbReference>
<dbReference type="InterPro" id="IPR002818">
    <property type="entry name" value="DJ-1/PfpI"/>
</dbReference>
<dbReference type="Pfam" id="PF01965">
    <property type="entry name" value="DJ-1_PfpI"/>
    <property type="match status" value="1"/>
</dbReference>
<dbReference type="AlphaFoldDB" id="A0A9D1WE06"/>
<dbReference type="InterPro" id="IPR029062">
    <property type="entry name" value="Class_I_gatase-like"/>
</dbReference>
<comment type="caution">
    <text evidence="2">The sequence shown here is derived from an EMBL/GenBank/DDBJ whole genome shotgun (WGS) entry which is preliminary data.</text>
</comment>
<dbReference type="SUPFAM" id="SSF52317">
    <property type="entry name" value="Class I glutamine amidotransferase-like"/>
    <property type="match status" value="1"/>
</dbReference>
<evidence type="ECO:0000313" key="2">
    <source>
        <dbReference type="EMBL" id="HIX57470.1"/>
    </source>
</evidence>
<feature type="domain" description="DJ-1/PfpI" evidence="1">
    <location>
        <begin position="4"/>
        <end position="166"/>
    </location>
</feature>
<dbReference type="Gene3D" id="3.40.50.880">
    <property type="match status" value="1"/>
</dbReference>
<dbReference type="PANTHER" id="PTHR48094">
    <property type="entry name" value="PROTEIN/NUCLEIC ACID DEGLYCASE DJ-1-RELATED"/>
    <property type="match status" value="1"/>
</dbReference>
<name>A0A9D1WE06_9GAMM</name>
<dbReference type="GO" id="GO:1903189">
    <property type="term" value="P:glyoxal metabolic process"/>
    <property type="evidence" value="ECO:0007669"/>
    <property type="project" value="TreeGrafter"/>
</dbReference>
<accession>A0A9D1WE06</accession>
<dbReference type="GO" id="GO:0005737">
    <property type="term" value="C:cytoplasm"/>
    <property type="evidence" value="ECO:0007669"/>
    <property type="project" value="TreeGrafter"/>
</dbReference>
<sequence length="184" mass="18931">MPTALVAFANGSEDMEATSVASILERGGVKVTRAAITTDGTLDVVLSHGMKVHCDAHINDCSGAYDMIVIPGGLEGATNCANCEPLVQKLKAQKASGHYIAAICAAPGFVLAHHGLIGESPATGYPGCSDNIKNYTGAHTTTDREAKIVTGKGPAMAIEFGLACLEVLVPAETFVKVKAGMLCD</sequence>
<evidence type="ECO:0000259" key="1">
    <source>
        <dbReference type="Pfam" id="PF01965"/>
    </source>
</evidence>
<dbReference type="InterPro" id="IPR006287">
    <property type="entry name" value="DJ-1"/>
</dbReference>
<dbReference type="InterPro" id="IPR050325">
    <property type="entry name" value="Prot/Nucl_acid_deglycase"/>
</dbReference>
<gene>
    <name evidence="2" type="ORF">H9850_08380</name>
</gene>
<dbReference type="PANTHER" id="PTHR48094:SF12">
    <property type="entry name" value="PARKINSON DISEASE PROTEIN 7 HOMOLOG"/>
    <property type="match status" value="1"/>
</dbReference>
<dbReference type="EMBL" id="DXEV01000168">
    <property type="protein sequence ID" value="HIX57470.1"/>
    <property type="molecule type" value="Genomic_DNA"/>
</dbReference>